<sequence>MSLRALTEESDHYERDWMRKDEINDDQRVTDFWTRRARVKVHAVQFLVSVTKSDVWSG</sequence>
<dbReference type="EMBL" id="JACVVK020000032">
    <property type="protein sequence ID" value="KAK7501267.1"/>
    <property type="molecule type" value="Genomic_DNA"/>
</dbReference>
<protein>
    <submittedName>
        <fullName evidence="1">Uncharacterized protein</fullName>
    </submittedName>
</protein>
<gene>
    <name evidence="1" type="ORF">BaRGS_00007392</name>
</gene>
<dbReference type="Proteomes" id="UP001519460">
    <property type="component" value="Unassembled WGS sequence"/>
</dbReference>
<reference evidence="1 2" key="1">
    <citation type="journal article" date="2023" name="Sci. Data">
        <title>Genome assembly of the Korean intertidal mud-creeper Batillaria attramentaria.</title>
        <authorList>
            <person name="Patra A.K."/>
            <person name="Ho P.T."/>
            <person name="Jun S."/>
            <person name="Lee S.J."/>
            <person name="Kim Y."/>
            <person name="Won Y.J."/>
        </authorList>
    </citation>
    <scope>NUCLEOTIDE SEQUENCE [LARGE SCALE GENOMIC DNA]</scope>
    <source>
        <strain evidence="1">Wonlab-2016</strain>
    </source>
</reference>
<comment type="caution">
    <text evidence="1">The sequence shown here is derived from an EMBL/GenBank/DDBJ whole genome shotgun (WGS) entry which is preliminary data.</text>
</comment>
<evidence type="ECO:0000313" key="2">
    <source>
        <dbReference type="Proteomes" id="UP001519460"/>
    </source>
</evidence>
<accession>A0ABD0LQB3</accession>
<feature type="non-terminal residue" evidence="1">
    <location>
        <position position="58"/>
    </location>
</feature>
<name>A0ABD0LQB3_9CAEN</name>
<dbReference type="AlphaFoldDB" id="A0ABD0LQB3"/>
<proteinExistence type="predicted"/>
<evidence type="ECO:0000313" key="1">
    <source>
        <dbReference type="EMBL" id="KAK7501267.1"/>
    </source>
</evidence>
<keyword evidence="2" id="KW-1185">Reference proteome</keyword>
<organism evidence="1 2">
    <name type="scientific">Batillaria attramentaria</name>
    <dbReference type="NCBI Taxonomy" id="370345"/>
    <lineage>
        <taxon>Eukaryota</taxon>
        <taxon>Metazoa</taxon>
        <taxon>Spiralia</taxon>
        <taxon>Lophotrochozoa</taxon>
        <taxon>Mollusca</taxon>
        <taxon>Gastropoda</taxon>
        <taxon>Caenogastropoda</taxon>
        <taxon>Sorbeoconcha</taxon>
        <taxon>Cerithioidea</taxon>
        <taxon>Batillariidae</taxon>
        <taxon>Batillaria</taxon>
    </lineage>
</organism>